<reference evidence="4 5" key="1">
    <citation type="submission" date="2024-03" db="EMBL/GenBank/DDBJ databases">
        <title>Draft genome sequence of Klenkia sp. LSe6-5.</title>
        <authorList>
            <person name="Duangmal K."/>
            <person name="Chantavorakit T."/>
        </authorList>
    </citation>
    <scope>NUCLEOTIDE SEQUENCE [LARGE SCALE GENOMIC DNA]</scope>
    <source>
        <strain evidence="4 5">LSe6-5</strain>
    </source>
</reference>
<dbReference type="NCBIfam" id="NF040603">
    <property type="entry name" value="choice_anch_P"/>
    <property type="match status" value="1"/>
</dbReference>
<feature type="region of interest" description="Disordered" evidence="1">
    <location>
        <begin position="49"/>
        <end position="70"/>
    </location>
</feature>
<gene>
    <name evidence="4" type="ORF">TEK04_17225</name>
</gene>
<keyword evidence="2" id="KW-1133">Transmembrane helix</keyword>
<dbReference type="Proteomes" id="UP001361570">
    <property type="component" value="Unassembled WGS sequence"/>
</dbReference>
<proteinExistence type="predicted"/>
<sequence>MTLTDLRRRAGTVTALATALVVLGAAPASADTASASATAASITLLGGSPASSGAVTATHDGETGSTTGNPAPALALLGSQTLITSGTLVQKAVANGDGTSAACSALVGAGGGVTIGADGSCLVAPGTGGVSLRLLGGALPVDVLADAISSRCTASSTGATTAASSLVNARVRTTTLTVPTVVPLASSPAVGAGLSVPGVATLLLNGQTAPQGAGSVQVAALSVSLLADGTRVDVATSTCGLNVATVAVPAVPLTGWTVVAGAVVAGWAVLAARWVRRRGVAVRTA</sequence>
<feature type="signal peptide" evidence="3">
    <location>
        <begin position="1"/>
        <end position="30"/>
    </location>
</feature>
<evidence type="ECO:0000313" key="5">
    <source>
        <dbReference type="Proteomes" id="UP001361570"/>
    </source>
</evidence>
<keyword evidence="2" id="KW-0472">Membrane</keyword>
<evidence type="ECO:0000256" key="3">
    <source>
        <dbReference type="SAM" id="SignalP"/>
    </source>
</evidence>
<organism evidence="4 5">
    <name type="scientific">Klenkia sesuvii</name>
    <dbReference type="NCBI Taxonomy" id="3103137"/>
    <lineage>
        <taxon>Bacteria</taxon>
        <taxon>Bacillati</taxon>
        <taxon>Actinomycetota</taxon>
        <taxon>Actinomycetes</taxon>
        <taxon>Geodermatophilales</taxon>
        <taxon>Geodermatophilaceae</taxon>
        <taxon>Klenkia</taxon>
    </lineage>
</organism>
<name>A0ABU8DY84_9ACTN</name>
<evidence type="ECO:0000256" key="2">
    <source>
        <dbReference type="SAM" id="Phobius"/>
    </source>
</evidence>
<comment type="caution">
    <text evidence="4">The sequence shown here is derived from an EMBL/GenBank/DDBJ whole genome shotgun (WGS) entry which is preliminary data.</text>
</comment>
<feature type="transmembrane region" description="Helical" evidence="2">
    <location>
        <begin position="253"/>
        <end position="275"/>
    </location>
</feature>
<keyword evidence="3" id="KW-0732">Signal</keyword>
<dbReference type="RefSeq" id="WP_336405586.1">
    <property type="nucleotide sequence ID" value="NZ_JBAPLU010000021.1"/>
</dbReference>
<keyword evidence="5" id="KW-1185">Reference proteome</keyword>
<evidence type="ECO:0000313" key="4">
    <source>
        <dbReference type="EMBL" id="MEI4273466.1"/>
    </source>
</evidence>
<accession>A0ABU8DY84</accession>
<keyword evidence="2" id="KW-0812">Transmembrane</keyword>
<evidence type="ECO:0000256" key="1">
    <source>
        <dbReference type="SAM" id="MobiDB-lite"/>
    </source>
</evidence>
<dbReference type="EMBL" id="JBAPLU010000021">
    <property type="protein sequence ID" value="MEI4273466.1"/>
    <property type="molecule type" value="Genomic_DNA"/>
</dbReference>
<feature type="chain" id="PRO_5045530734" evidence="3">
    <location>
        <begin position="31"/>
        <end position="285"/>
    </location>
</feature>
<protein>
    <submittedName>
        <fullName evidence="4">Choice-of-anchor P family protein</fullName>
    </submittedName>
</protein>